<name>A0A2U2RPF9_9MICO</name>
<evidence type="ECO:0000256" key="5">
    <source>
        <dbReference type="ARBA" id="ARBA00023136"/>
    </source>
</evidence>
<comment type="subcellular location">
    <subcellularLocation>
        <location evidence="1">Cell membrane</location>
        <topology evidence="1">Multi-pass membrane protein</topology>
    </subcellularLocation>
</comment>
<dbReference type="RefSeq" id="WP_109274636.1">
    <property type="nucleotide sequence ID" value="NZ_QFKX01000001.1"/>
</dbReference>
<dbReference type="OrthoDB" id="3298527at2"/>
<comment type="caution">
    <text evidence="10">The sequence shown here is derived from an EMBL/GenBank/DDBJ whole genome shotgun (WGS) entry which is preliminary data.</text>
</comment>
<evidence type="ECO:0000256" key="1">
    <source>
        <dbReference type="ARBA" id="ARBA00004651"/>
    </source>
</evidence>
<evidence type="ECO:0000256" key="7">
    <source>
        <dbReference type="SAM" id="Phobius"/>
    </source>
</evidence>
<feature type="chain" id="PRO_5039431346" description="Cardiolipin synthase N-terminal domain-containing protein" evidence="8">
    <location>
        <begin position="20"/>
        <end position="124"/>
    </location>
</feature>
<feature type="transmembrane region" description="Helical" evidence="7">
    <location>
        <begin position="35"/>
        <end position="55"/>
    </location>
</feature>
<feature type="region of interest" description="Disordered" evidence="6">
    <location>
        <begin position="57"/>
        <end position="124"/>
    </location>
</feature>
<proteinExistence type="predicted"/>
<evidence type="ECO:0000256" key="2">
    <source>
        <dbReference type="ARBA" id="ARBA00022475"/>
    </source>
</evidence>
<keyword evidence="5 7" id="KW-0472">Membrane</keyword>
<gene>
    <name evidence="10" type="ORF">DEO23_03815</name>
</gene>
<evidence type="ECO:0000256" key="6">
    <source>
        <dbReference type="SAM" id="MobiDB-lite"/>
    </source>
</evidence>
<feature type="signal peptide" evidence="8">
    <location>
        <begin position="1"/>
        <end position="19"/>
    </location>
</feature>
<evidence type="ECO:0000256" key="3">
    <source>
        <dbReference type="ARBA" id="ARBA00022692"/>
    </source>
</evidence>
<evidence type="ECO:0000256" key="8">
    <source>
        <dbReference type="SAM" id="SignalP"/>
    </source>
</evidence>
<evidence type="ECO:0000259" key="9">
    <source>
        <dbReference type="Pfam" id="PF13396"/>
    </source>
</evidence>
<dbReference type="EMBL" id="QFKX01000001">
    <property type="protein sequence ID" value="PWH07749.1"/>
    <property type="molecule type" value="Genomic_DNA"/>
</dbReference>
<evidence type="ECO:0000313" key="11">
    <source>
        <dbReference type="Proteomes" id="UP000245590"/>
    </source>
</evidence>
<evidence type="ECO:0000256" key="4">
    <source>
        <dbReference type="ARBA" id="ARBA00022989"/>
    </source>
</evidence>
<feature type="compositionally biased region" description="Basic and acidic residues" evidence="6">
    <location>
        <begin position="80"/>
        <end position="117"/>
    </location>
</feature>
<keyword evidence="3 7" id="KW-0812">Transmembrane</keyword>
<keyword evidence="11" id="KW-1185">Reference proteome</keyword>
<accession>A0A2U2RPF9</accession>
<keyword evidence="4 7" id="KW-1133">Transmembrane helix</keyword>
<dbReference type="AlphaFoldDB" id="A0A2U2RPF9"/>
<dbReference type="Pfam" id="PF13396">
    <property type="entry name" value="PLDc_N"/>
    <property type="match status" value="1"/>
</dbReference>
<dbReference type="GO" id="GO:0005886">
    <property type="term" value="C:plasma membrane"/>
    <property type="evidence" value="ECO:0007669"/>
    <property type="project" value="UniProtKB-SubCell"/>
</dbReference>
<feature type="domain" description="Cardiolipin synthase N-terminal" evidence="9">
    <location>
        <begin position="12"/>
        <end position="57"/>
    </location>
</feature>
<keyword evidence="2" id="KW-1003">Cell membrane</keyword>
<evidence type="ECO:0000313" key="10">
    <source>
        <dbReference type="EMBL" id="PWH07749.1"/>
    </source>
</evidence>
<sequence length="124" mass="13736">MLKAVLAIASIALTVYALADCIQSEDARMRGLPKWAWIVLIVLLPWVGPLTWLLAGRDRRDGGRSPFDARGTGPGQGGRGRPDRSGPRAPDDDPDFLRKLDEDIRRERREQGRRGQGDEDDSSS</sequence>
<organism evidence="10 11">
    <name type="scientific">Brachybacterium endophyticum</name>
    <dbReference type="NCBI Taxonomy" id="2182385"/>
    <lineage>
        <taxon>Bacteria</taxon>
        <taxon>Bacillati</taxon>
        <taxon>Actinomycetota</taxon>
        <taxon>Actinomycetes</taxon>
        <taxon>Micrococcales</taxon>
        <taxon>Dermabacteraceae</taxon>
        <taxon>Brachybacterium</taxon>
    </lineage>
</organism>
<dbReference type="InterPro" id="IPR027379">
    <property type="entry name" value="CLS_N"/>
</dbReference>
<dbReference type="Proteomes" id="UP000245590">
    <property type="component" value="Unassembled WGS sequence"/>
</dbReference>
<reference evidence="10 11" key="1">
    <citation type="submission" date="2018-05" db="EMBL/GenBank/DDBJ databases">
        <title>Brachybacterium sp. M1HQ-2T, whole genome shotgun sequence.</title>
        <authorList>
            <person name="Tuo L."/>
        </authorList>
    </citation>
    <scope>NUCLEOTIDE SEQUENCE [LARGE SCALE GENOMIC DNA]</scope>
    <source>
        <strain evidence="10 11">M1HQ-2</strain>
    </source>
</reference>
<keyword evidence="8" id="KW-0732">Signal</keyword>
<protein>
    <recommendedName>
        <fullName evidence="9">Cardiolipin synthase N-terminal domain-containing protein</fullName>
    </recommendedName>
</protein>